<protein>
    <submittedName>
        <fullName evidence="11">Reverse transcriptase domain-containing protein</fullName>
    </submittedName>
</protein>
<dbReference type="InterPro" id="IPR001878">
    <property type="entry name" value="Znf_CCHC"/>
</dbReference>
<accession>A0ABQ5BMJ1</accession>
<keyword evidence="7" id="KW-0479">Metal-binding</keyword>
<feature type="region of interest" description="Disordered" evidence="9">
    <location>
        <begin position="878"/>
        <end position="1011"/>
    </location>
</feature>
<evidence type="ECO:0000259" key="10">
    <source>
        <dbReference type="PROSITE" id="PS50158"/>
    </source>
</evidence>
<reference evidence="11" key="1">
    <citation type="journal article" date="2022" name="Int. J. Mol. Sci.">
        <title>Draft Genome of Tanacetum Coccineum: Genomic Comparison of Closely Related Tanacetum-Family Plants.</title>
        <authorList>
            <person name="Yamashiro T."/>
            <person name="Shiraishi A."/>
            <person name="Nakayama K."/>
            <person name="Satake H."/>
        </authorList>
    </citation>
    <scope>NUCLEOTIDE SEQUENCE</scope>
</reference>
<keyword evidence="7" id="KW-0863">Zinc-finger</keyword>
<feature type="compositionally biased region" description="Basic and acidic residues" evidence="9">
    <location>
        <begin position="472"/>
        <end position="487"/>
    </location>
</feature>
<evidence type="ECO:0000313" key="11">
    <source>
        <dbReference type="EMBL" id="GJT15012.1"/>
    </source>
</evidence>
<dbReference type="InterPro" id="IPR050951">
    <property type="entry name" value="Retrovirus_Pol_polyprotein"/>
</dbReference>
<feature type="compositionally biased region" description="Basic and acidic residues" evidence="9">
    <location>
        <begin position="1195"/>
        <end position="1210"/>
    </location>
</feature>
<dbReference type="Gene3D" id="3.30.70.270">
    <property type="match status" value="1"/>
</dbReference>
<feature type="compositionally biased region" description="Basic and acidic residues" evidence="9">
    <location>
        <begin position="1305"/>
        <end position="1317"/>
    </location>
</feature>
<dbReference type="Gene3D" id="4.10.60.10">
    <property type="entry name" value="Zinc finger, CCHC-type"/>
    <property type="match status" value="1"/>
</dbReference>
<proteinExistence type="predicted"/>
<evidence type="ECO:0000256" key="6">
    <source>
        <dbReference type="ARBA" id="ARBA00022918"/>
    </source>
</evidence>
<dbReference type="SUPFAM" id="SSF56672">
    <property type="entry name" value="DNA/RNA polymerases"/>
    <property type="match status" value="1"/>
</dbReference>
<keyword evidence="6 11" id="KW-0695">RNA-directed DNA polymerase</keyword>
<dbReference type="Gene3D" id="3.30.420.10">
    <property type="entry name" value="Ribonuclease H-like superfamily/Ribonuclease H"/>
    <property type="match status" value="1"/>
</dbReference>
<evidence type="ECO:0000256" key="8">
    <source>
        <dbReference type="SAM" id="Coils"/>
    </source>
</evidence>
<dbReference type="InterPro" id="IPR036875">
    <property type="entry name" value="Znf_CCHC_sf"/>
</dbReference>
<keyword evidence="3" id="KW-0540">Nuclease</keyword>
<gene>
    <name evidence="11" type="ORF">Tco_0873718</name>
</gene>
<feature type="region of interest" description="Disordered" evidence="9">
    <location>
        <begin position="219"/>
        <end position="257"/>
    </location>
</feature>
<reference evidence="11" key="2">
    <citation type="submission" date="2022-01" db="EMBL/GenBank/DDBJ databases">
        <authorList>
            <person name="Yamashiro T."/>
            <person name="Shiraishi A."/>
            <person name="Satake H."/>
            <person name="Nakayama K."/>
        </authorList>
    </citation>
    <scope>NUCLEOTIDE SEQUENCE</scope>
</reference>
<keyword evidence="2" id="KW-0548">Nucleotidyltransferase</keyword>
<keyword evidence="1" id="KW-0808">Transferase</keyword>
<dbReference type="Gene3D" id="3.10.10.10">
    <property type="entry name" value="HIV Type 1 Reverse Transcriptase, subunit A, domain 1"/>
    <property type="match status" value="1"/>
</dbReference>
<feature type="compositionally biased region" description="Acidic residues" evidence="9">
    <location>
        <begin position="920"/>
        <end position="945"/>
    </location>
</feature>
<keyword evidence="4" id="KW-0255">Endonuclease</keyword>
<dbReference type="SUPFAM" id="SSF53098">
    <property type="entry name" value="Ribonuclease H-like"/>
    <property type="match status" value="1"/>
</dbReference>
<sequence>MAAPKFAETHNLVAFLDKPKESKGFEQIIDFLNANPIKYALTVNPTIYTTCIEQLWATAKAKTVNEERQIQALVDKKKVIITETSVRSDLKLEDTEGTECLPNDVIFEQLTLMCAKTTAWNEFSSTMASAFICLATNQKFNFSKYIFDNMVKNLEGGVKFLMYPRFVQVFLDKQVERMSKHKGIYVTPSHTKKVFANIKRPGKGFSGKITPLFQTMMKQSIKKQGKDSGPTEPITDEDTNEELVSTPSYDPPQSGEDRMQLNELMDLCAKLSDRVLALENTNTSQAAEIVTLKERVKKLEKKRRSRTYKPKRLYKVGSTRRVESSKDASLGAQEDASKQRRKIADINQDVEVTLIDETQGRSDDNVMFDTVVQDMVEKEKDVSTVDPVTTAGEVVTTASVDVTTVSATTTTVDELTLAHTLIEINAAKPKAVTTAATTTITTRPKERGVVVQEPSEFTTTTSPSQASQLPQAKDKGKAKMVETEKPLKKKDQITLDKEVPRNLEAQLQAELEEEEKLARQREEDANIAEWSRLFMELMNKRKKPFAKLRAEEQRMKPPTKAQKRNTMSIYRKNMAGYKHNQLKTKSFKDIQISKRAGDELESDNSKKQKIDEHVEAKGDDDQGEAEMKKHIEMVQDDEVIIDSVPLATKPPIIVEWKIIKEGKMGYFQIIRADGSLKRYSSMIQMLQNIDREDLETLWKLVKAKHGLKRPEGDYERVLWGDLKTMFEPDVESGVWRNLQGYKVTVWKLFSSCGVHFVRFQNMHIFMLVEKKYPLTPATITEMLNKKLQTDYWNEMCYQLLKLMGRIVRIKSLLMLLGFNTAKVRVTVVKHNLVFAAGTKVNAAVVMSSSTVTYTSVSFDSELPPWGFHLMDLAEFEAPPSPDYVPGPKEPEQAPLSPDYVSCPREPEQAPLSPEYVSEPERDDDEEEEEEEEEESSKDDEDEEEDHLAPADFAALPAVNPIPSAKDTKEFETDEFAPTPPTSPHHITLLSKTRPHTTRMSVRPHTPPSPSTEARIVEYATTPTLPPSSLSPWSSPLLQIPSPPLLVPSPPTHTSPTYVEAPLGYRAAMIRTNIPEAEMSSQKRACFTAPTRRFEVGESSADAIVRQPGLDVTHATDYSFVDTEITSTTLKGVNQKVTELATTMSQDTHEIYVQLKDTQDDRALQRARVNTLFRDRRYHLHTTMLLKARSVVEALAEHEPSRSRNGDDSHDSGSSGRRHVPTAREYTYSDFMKFQPLQFKGTGGVELALLCGRMFLKESDEVEKYVGGLPDMIQGSVMASKQKTMQEAIEITNDLMDQKVRTFNERQTKNKRKLDDNSRNNQNQQQPFKRQNVARVYTAGPGAITARGLAIWPVTVEASLMMPITREPHGRFRGLLLASSTAGTNPNSNVVTGTFLLNNHYASILFDNGVDMSFVSTAISSLVDIIPTTLDYGYDVELADELGSFDVIIGMDWLSKYHVVIVCDEKIVHIPFGNEILIVRVFPEDLSGIPPTRQVEFQIDMIPGAAHVARAPYQLAPFEMKELLNQLQELFDKGFIRPSFSPWGAPIFKQEHEKHLKLILELLKKGELYAKFSKCEFWIPKVQFLGHVICSQGIHVDPAKIESIKDWASPKTPTEIRQFLGDVLMQRENVIAYASQQLKIHEKNYTTHDLELGAVVFALMIWRHYMYGTKCTVFTDHKSLQHILYQKELNMRQRRWLELLSDYDCEIRYHPGKANVVVDALSRKERIEPLWVRALVMTIGLNLPKNIFEAQTEARKPENLKAENVEGMLVETPGFRQDVSRHEAIILTDGQSERTIQTLEDMLRACLIDFGNGWERHLPLIEFSYNNSYHASIKAAPFEALYSRKCRSPVCWAEVGDAQLTGPEPIHKTTKKIVQIESRIQAAHDRQKSYTDVRQIVKNGNTPIVTKTVDGKETIIPPISVEEKAQRRAELKARSTLLMALSNEHQLKFNSYKDAKTLMQAIKNRFRGNTATKKTQKNLLKQQYENFAASSSEVIEQTYERLQKLTSQLEMHGEVISQEDINQKFLRSFSQEWTMHTIVKGTSSSTTKSHNVAFLSSSSANSATRVVNTASTQGAADSSTTIENLSDAVIYSFFASQPSIPQLDNEDLQQIHPHDLEEIDLRWNIVMLTMRARRFLKNTGRKLAQFRGGQKEIIGFDKSNVECFNCHKRGHFVRECMAPRNQDNKNREPTRRTVPVEATTVMALAMIEVTK</sequence>
<evidence type="ECO:0000256" key="4">
    <source>
        <dbReference type="ARBA" id="ARBA00022759"/>
    </source>
</evidence>
<feature type="coiled-coil region" evidence="8">
    <location>
        <begin position="261"/>
        <end position="302"/>
    </location>
</feature>
<dbReference type="PROSITE" id="PS50158">
    <property type="entry name" value="ZF_CCHC"/>
    <property type="match status" value="1"/>
</dbReference>
<dbReference type="InterPro" id="IPR012337">
    <property type="entry name" value="RNaseH-like_sf"/>
</dbReference>
<feature type="region of interest" description="Disordered" evidence="9">
    <location>
        <begin position="317"/>
        <end position="339"/>
    </location>
</feature>
<dbReference type="Pfam" id="PF17917">
    <property type="entry name" value="RT_RNaseH"/>
    <property type="match status" value="1"/>
</dbReference>
<comment type="caution">
    <text evidence="11">The sequence shown here is derived from an EMBL/GenBank/DDBJ whole genome shotgun (WGS) entry which is preliminary data.</text>
</comment>
<keyword evidence="7" id="KW-0862">Zinc</keyword>
<dbReference type="GO" id="GO:0003964">
    <property type="term" value="F:RNA-directed DNA polymerase activity"/>
    <property type="evidence" value="ECO:0007669"/>
    <property type="project" value="UniProtKB-KW"/>
</dbReference>
<dbReference type="Pfam" id="PF14223">
    <property type="entry name" value="Retrotran_gag_2"/>
    <property type="match status" value="1"/>
</dbReference>
<feature type="region of interest" description="Disordered" evidence="9">
    <location>
        <begin position="1305"/>
        <end position="1331"/>
    </location>
</feature>
<evidence type="ECO:0000256" key="9">
    <source>
        <dbReference type="SAM" id="MobiDB-lite"/>
    </source>
</evidence>
<evidence type="ECO:0000256" key="7">
    <source>
        <dbReference type="PROSITE-ProRule" id="PRU00047"/>
    </source>
</evidence>
<feature type="region of interest" description="Disordered" evidence="9">
    <location>
        <begin position="1195"/>
        <end position="1219"/>
    </location>
</feature>
<organism evidence="11 12">
    <name type="scientific">Tanacetum coccineum</name>
    <dbReference type="NCBI Taxonomy" id="301880"/>
    <lineage>
        <taxon>Eukaryota</taxon>
        <taxon>Viridiplantae</taxon>
        <taxon>Streptophyta</taxon>
        <taxon>Embryophyta</taxon>
        <taxon>Tracheophyta</taxon>
        <taxon>Spermatophyta</taxon>
        <taxon>Magnoliopsida</taxon>
        <taxon>eudicotyledons</taxon>
        <taxon>Gunneridae</taxon>
        <taxon>Pentapetalae</taxon>
        <taxon>asterids</taxon>
        <taxon>campanulids</taxon>
        <taxon>Asterales</taxon>
        <taxon>Asteraceae</taxon>
        <taxon>Asteroideae</taxon>
        <taxon>Anthemideae</taxon>
        <taxon>Anthemidinae</taxon>
        <taxon>Tanacetum</taxon>
    </lineage>
</organism>
<name>A0ABQ5BMJ1_9ASTR</name>
<dbReference type="SMART" id="SM00343">
    <property type="entry name" value="ZnF_C2HC"/>
    <property type="match status" value="1"/>
</dbReference>
<dbReference type="InterPro" id="IPR041373">
    <property type="entry name" value="RT_RNaseH"/>
</dbReference>
<dbReference type="EMBL" id="BQNB010013362">
    <property type="protein sequence ID" value="GJT15012.1"/>
    <property type="molecule type" value="Genomic_DNA"/>
</dbReference>
<dbReference type="InterPro" id="IPR043502">
    <property type="entry name" value="DNA/RNA_pol_sf"/>
</dbReference>
<dbReference type="Proteomes" id="UP001151760">
    <property type="component" value="Unassembled WGS sequence"/>
</dbReference>
<dbReference type="CDD" id="cd09274">
    <property type="entry name" value="RNase_HI_RT_Ty3"/>
    <property type="match status" value="1"/>
</dbReference>
<keyword evidence="12" id="KW-1185">Reference proteome</keyword>
<dbReference type="InterPro" id="IPR036397">
    <property type="entry name" value="RNaseH_sf"/>
</dbReference>
<dbReference type="Pfam" id="PF08284">
    <property type="entry name" value="RVP_2"/>
    <property type="match status" value="2"/>
</dbReference>
<evidence type="ECO:0000256" key="5">
    <source>
        <dbReference type="ARBA" id="ARBA00022801"/>
    </source>
</evidence>
<evidence type="ECO:0000313" key="12">
    <source>
        <dbReference type="Proteomes" id="UP001151760"/>
    </source>
</evidence>
<dbReference type="PANTHER" id="PTHR37984">
    <property type="entry name" value="PROTEIN CBG26694"/>
    <property type="match status" value="1"/>
</dbReference>
<dbReference type="PANTHER" id="PTHR37984:SF5">
    <property type="entry name" value="PROTEIN NYNRIN-LIKE"/>
    <property type="match status" value="1"/>
</dbReference>
<evidence type="ECO:0000256" key="2">
    <source>
        <dbReference type="ARBA" id="ARBA00022695"/>
    </source>
</evidence>
<feature type="domain" description="CCHC-type" evidence="10">
    <location>
        <begin position="2162"/>
        <end position="2175"/>
    </location>
</feature>
<evidence type="ECO:0000256" key="3">
    <source>
        <dbReference type="ARBA" id="ARBA00022722"/>
    </source>
</evidence>
<dbReference type="InterPro" id="IPR043128">
    <property type="entry name" value="Rev_trsase/Diguanyl_cyclase"/>
</dbReference>
<dbReference type="SUPFAM" id="SSF57756">
    <property type="entry name" value="Retrovirus zinc finger-like domains"/>
    <property type="match status" value="1"/>
</dbReference>
<feature type="region of interest" description="Disordered" evidence="9">
    <location>
        <begin position="595"/>
        <end position="623"/>
    </location>
</feature>
<feature type="region of interest" description="Disordered" evidence="9">
    <location>
        <begin position="444"/>
        <end position="487"/>
    </location>
</feature>
<keyword evidence="5" id="KW-0378">Hydrolase</keyword>
<keyword evidence="8" id="KW-0175">Coiled coil</keyword>
<evidence type="ECO:0000256" key="1">
    <source>
        <dbReference type="ARBA" id="ARBA00022679"/>
    </source>
</evidence>